<dbReference type="InterPro" id="IPR054722">
    <property type="entry name" value="PolX-like_BBD"/>
</dbReference>
<comment type="caution">
    <text evidence="2">The sequence shown here is derived from an EMBL/GenBank/DDBJ whole genome shotgun (WGS) entry which is preliminary data.</text>
</comment>
<feature type="domain" description="Retrovirus-related Pol polyprotein from transposon TNT 1-94-like beta-barrel" evidence="1">
    <location>
        <begin position="192"/>
        <end position="236"/>
    </location>
</feature>
<gene>
    <name evidence="2" type="ORF">E6C27_scaffold114G001660</name>
</gene>
<accession>A0A5A7TXF9</accession>
<dbReference type="OrthoDB" id="1932348at2759"/>
<dbReference type="Pfam" id="PF22936">
    <property type="entry name" value="Pol_BBD"/>
    <property type="match status" value="1"/>
</dbReference>
<protein>
    <submittedName>
        <fullName evidence="2">Gag-pol polyprotein</fullName>
    </submittedName>
</protein>
<dbReference type="EMBL" id="SSTE01014001">
    <property type="protein sequence ID" value="KAA0046617.1"/>
    <property type="molecule type" value="Genomic_DNA"/>
</dbReference>
<organism evidence="2 3">
    <name type="scientific">Cucumis melo var. makuwa</name>
    <name type="common">Oriental melon</name>
    <dbReference type="NCBI Taxonomy" id="1194695"/>
    <lineage>
        <taxon>Eukaryota</taxon>
        <taxon>Viridiplantae</taxon>
        <taxon>Streptophyta</taxon>
        <taxon>Embryophyta</taxon>
        <taxon>Tracheophyta</taxon>
        <taxon>Spermatophyta</taxon>
        <taxon>Magnoliopsida</taxon>
        <taxon>eudicotyledons</taxon>
        <taxon>Gunneridae</taxon>
        <taxon>Pentapetalae</taxon>
        <taxon>rosids</taxon>
        <taxon>fabids</taxon>
        <taxon>Cucurbitales</taxon>
        <taxon>Cucurbitaceae</taxon>
        <taxon>Benincaseae</taxon>
        <taxon>Cucumis</taxon>
    </lineage>
</organism>
<dbReference type="Proteomes" id="UP000321393">
    <property type="component" value="Unassembled WGS sequence"/>
</dbReference>
<evidence type="ECO:0000259" key="1">
    <source>
        <dbReference type="Pfam" id="PF22936"/>
    </source>
</evidence>
<name>A0A5A7TXF9_CUCMM</name>
<evidence type="ECO:0000313" key="2">
    <source>
        <dbReference type="EMBL" id="KAA0046617.1"/>
    </source>
</evidence>
<reference evidence="2 3" key="1">
    <citation type="submission" date="2019-08" db="EMBL/GenBank/DDBJ databases">
        <title>Draft genome sequences of two oriental melons (Cucumis melo L. var makuwa).</title>
        <authorList>
            <person name="Kwon S.-Y."/>
        </authorList>
    </citation>
    <scope>NUCLEOTIDE SEQUENCE [LARGE SCALE GENOMIC DNA]</scope>
    <source>
        <strain evidence="3">cv. SW 3</strain>
        <tissue evidence="2">Leaf</tissue>
    </source>
</reference>
<dbReference type="AlphaFoldDB" id="A0A5A7TXF9"/>
<sequence length="247" mass="27792">MNVKYPLIASSSGQTKSSAYAEHKGSSSCDIPSGDYLFRKLKEDQIMLKQQGEIIQVLMEDNHRNLSSIATHRAELKEAHHEFESLSKYVKMLTSGTQNLENILNDGKSSSNKMKLGFSEVKKKWVCHYCGRPGHLRPFCYCLHGFPLYGKSARTNSSWKLPGTEWRPSQRNDLRCNVTLTLVHSLRAIGCYFNSGCSRHMTGNDTFFTNFKKCSAGQVMFDNGVRGKILDKGSINQPGFPCLQDAH</sequence>
<evidence type="ECO:0000313" key="3">
    <source>
        <dbReference type="Proteomes" id="UP000321393"/>
    </source>
</evidence>
<proteinExistence type="predicted"/>